<protein>
    <submittedName>
        <fullName evidence="8">Response regulator</fullName>
    </submittedName>
</protein>
<dbReference type="RefSeq" id="WP_168057862.1">
    <property type="nucleotide sequence ID" value="NZ_VTOW01000001.1"/>
</dbReference>
<dbReference type="PANTHER" id="PTHR44591:SF3">
    <property type="entry name" value="RESPONSE REGULATORY DOMAIN-CONTAINING PROTEIN"/>
    <property type="match status" value="1"/>
</dbReference>
<evidence type="ECO:0000313" key="8">
    <source>
        <dbReference type="EMBL" id="NKE69566.1"/>
    </source>
</evidence>
<evidence type="ECO:0000256" key="2">
    <source>
        <dbReference type="ARBA" id="ARBA00023012"/>
    </source>
</evidence>
<dbReference type="GO" id="GO:0003677">
    <property type="term" value="F:DNA binding"/>
    <property type="evidence" value="ECO:0007669"/>
    <property type="project" value="UniProtKB-KW"/>
</dbReference>
<keyword evidence="4" id="KW-0238">DNA-binding</keyword>
<dbReference type="Proteomes" id="UP000534783">
    <property type="component" value="Unassembled WGS sequence"/>
</dbReference>
<keyword evidence="9" id="KW-1185">Reference proteome</keyword>
<evidence type="ECO:0000313" key="9">
    <source>
        <dbReference type="Proteomes" id="UP000534783"/>
    </source>
</evidence>
<dbReference type="PROSITE" id="PS50110">
    <property type="entry name" value="RESPONSE_REGULATORY"/>
    <property type="match status" value="1"/>
</dbReference>
<name>A0A7X6I9E0_9BACT</name>
<dbReference type="InterPro" id="IPR050595">
    <property type="entry name" value="Bact_response_regulator"/>
</dbReference>
<dbReference type="PANTHER" id="PTHR44591">
    <property type="entry name" value="STRESS RESPONSE REGULATOR PROTEIN 1"/>
    <property type="match status" value="1"/>
</dbReference>
<accession>A0A7X6I9E0</accession>
<evidence type="ECO:0000259" key="7">
    <source>
        <dbReference type="PROSITE" id="PS50110"/>
    </source>
</evidence>
<dbReference type="AlphaFoldDB" id="A0A7X6I9E0"/>
<dbReference type="FunFam" id="3.40.50.2300:FF:000001">
    <property type="entry name" value="DNA-binding response regulator PhoB"/>
    <property type="match status" value="1"/>
</dbReference>
<keyword evidence="1 6" id="KW-0597">Phosphoprotein</keyword>
<feature type="domain" description="Response regulatory" evidence="7">
    <location>
        <begin position="5"/>
        <end position="121"/>
    </location>
</feature>
<gene>
    <name evidence="8" type="ORF">MNODULE_02215</name>
</gene>
<keyword evidence="5" id="KW-0804">Transcription</keyword>
<dbReference type="Pfam" id="PF00072">
    <property type="entry name" value="Response_reg"/>
    <property type="match status" value="1"/>
</dbReference>
<evidence type="ECO:0000256" key="5">
    <source>
        <dbReference type="ARBA" id="ARBA00023163"/>
    </source>
</evidence>
<dbReference type="Gene3D" id="3.40.50.2300">
    <property type="match status" value="1"/>
</dbReference>
<evidence type="ECO:0000256" key="4">
    <source>
        <dbReference type="ARBA" id="ARBA00023125"/>
    </source>
</evidence>
<keyword evidence="3" id="KW-0805">Transcription regulation</keyword>
<feature type="modified residue" description="4-aspartylphosphate" evidence="6">
    <location>
        <position position="54"/>
    </location>
</feature>
<dbReference type="GO" id="GO:0000160">
    <property type="term" value="P:phosphorelay signal transduction system"/>
    <property type="evidence" value="ECO:0007669"/>
    <property type="project" value="UniProtKB-KW"/>
</dbReference>
<dbReference type="InterPro" id="IPR001789">
    <property type="entry name" value="Sig_transdc_resp-reg_receiver"/>
</dbReference>
<evidence type="ECO:0000256" key="6">
    <source>
        <dbReference type="PROSITE-ProRule" id="PRU00169"/>
    </source>
</evidence>
<dbReference type="SMART" id="SM00448">
    <property type="entry name" value="REC"/>
    <property type="match status" value="1"/>
</dbReference>
<evidence type="ECO:0000256" key="3">
    <source>
        <dbReference type="ARBA" id="ARBA00023015"/>
    </source>
</evidence>
<keyword evidence="2" id="KW-0902">Two-component regulatory system</keyword>
<dbReference type="SUPFAM" id="SSF52172">
    <property type="entry name" value="CheY-like"/>
    <property type="match status" value="1"/>
</dbReference>
<evidence type="ECO:0000256" key="1">
    <source>
        <dbReference type="ARBA" id="ARBA00022553"/>
    </source>
</evidence>
<proteinExistence type="predicted"/>
<sequence>MAGEKILIVDDNSDAVTILTAILKKGGYAVSVARDGVEALRMATEKRPALILLDLMLPKMDGFEVCRRIRDDPALRDTIIFFLSAKGDTSSKTQAITLRVREYIIKPFTPQEILEKVQYHLSTPKPPDIFSLAFLVGLYSRLVQLGLWIRLRSLQKRPAINPFP</sequence>
<reference evidence="8 9" key="1">
    <citation type="journal article" date="2020" name="Nature">
        <title>Bacterial chemolithoautotrophy via manganese oxidation.</title>
        <authorList>
            <person name="Yu H."/>
            <person name="Leadbetter J.R."/>
        </authorList>
    </citation>
    <scope>NUCLEOTIDE SEQUENCE [LARGE SCALE GENOMIC DNA]</scope>
    <source>
        <strain evidence="8 9">Mn-1</strain>
    </source>
</reference>
<dbReference type="EMBL" id="VTOW01000001">
    <property type="protein sequence ID" value="NKE69566.1"/>
    <property type="molecule type" value="Genomic_DNA"/>
</dbReference>
<organism evidence="8 9">
    <name type="scientific">Candidatus Manganitrophus noduliformans</name>
    <dbReference type="NCBI Taxonomy" id="2606439"/>
    <lineage>
        <taxon>Bacteria</taxon>
        <taxon>Pseudomonadati</taxon>
        <taxon>Nitrospirota</taxon>
        <taxon>Nitrospiria</taxon>
        <taxon>Candidatus Troglogloeales</taxon>
        <taxon>Candidatus Manganitrophaceae</taxon>
        <taxon>Candidatus Manganitrophus</taxon>
    </lineage>
</organism>
<comment type="caution">
    <text evidence="8">The sequence shown here is derived from an EMBL/GenBank/DDBJ whole genome shotgun (WGS) entry which is preliminary data.</text>
</comment>
<dbReference type="InterPro" id="IPR011006">
    <property type="entry name" value="CheY-like_superfamily"/>
</dbReference>